<protein>
    <recommendedName>
        <fullName evidence="17">OVATE domain-containing protein</fullName>
    </recommendedName>
</protein>
<keyword evidence="13" id="KW-0539">Nucleus</keyword>
<keyword evidence="14" id="KW-0968">Cytoplasmic vesicle</keyword>
<evidence type="ECO:0000256" key="1">
    <source>
        <dbReference type="ARBA" id="ARBA00004123"/>
    </source>
</evidence>
<keyword evidence="9" id="KW-0805">Transcription regulation</keyword>
<dbReference type="InterPro" id="IPR026740">
    <property type="entry name" value="AP3_beta"/>
</dbReference>
<evidence type="ECO:0000256" key="7">
    <source>
        <dbReference type="ARBA" id="ARBA00022553"/>
    </source>
</evidence>
<dbReference type="Pfam" id="PF24080">
    <property type="entry name" value="AP3B1_C_2"/>
    <property type="match status" value="1"/>
</dbReference>
<evidence type="ECO:0000256" key="11">
    <source>
        <dbReference type="ARBA" id="ARBA00023136"/>
    </source>
</evidence>
<accession>A0A176VRN0</accession>
<feature type="compositionally biased region" description="Polar residues" evidence="16">
    <location>
        <begin position="826"/>
        <end position="836"/>
    </location>
</feature>
<evidence type="ECO:0000313" key="19">
    <source>
        <dbReference type="Proteomes" id="UP000077202"/>
    </source>
</evidence>
<feature type="domain" description="OVATE" evidence="17">
    <location>
        <begin position="145"/>
        <end position="208"/>
    </location>
</feature>
<dbReference type="InterPro" id="IPR016024">
    <property type="entry name" value="ARM-type_fold"/>
</dbReference>
<name>A0A176VRN0_MARPO</name>
<keyword evidence="7" id="KW-0597">Phosphoprotein</keyword>
<dbReference type="GO" id="GO:0005794">
    <property type="term" value="C:Golgi apparatus"/>
    <property type="evidence" value="ECO:0007669"/>
    <property type="project" value="UniProtKB-SubCell"/>
</dbReference>
<dbReference type="GO" id="GO:0005634">
    <property type="term" value="C:nucleus"/>
    <property type="evidence" value="ECO:0007669"/>
    <property type="project" value="UniProtKB-SubCell"/>
</dbReference>
<evidence type="ECO:0000259" key="17">
    <source>
        <dbReference type="PROSITE" id="PS51754"/>
    </source>
</evidence>
<evidence type="ECO:0000256" key="10">
    <source>
        <dbReference type="ARBA" id="ARBA00023034"/>
    </source>
</evidence>
<evidence type="ECO:0000256" key="12">
    <source>
        <dbReference type="ARBA" id="ARBA00023163"/>
    </source>
</evidence>
<keyword evidence="10" id="KW-0333">Golgi apparatus</keyword>
<comment type="subcellular location">
    <subcellularLocation>
        <location evidence="2">Cytoplasmic vesicle</location>
        <location evidence="2">Clathrin-coated vesicle membrane</location>
        <topology evidence="2">Peripheral membrane protein</topology>
        <orientation evidence="2">Cytoplasmic side</orientation>
    </subcellularLocation>
    <subcellularLocation>
        <location evidence="3">Golgi apparatus</location>
    </subcellularLocation>
    <subcellularLocation>
        <location evidence="1">Nucleus</location>
    </subcellularLocation>
</comment>
<evidence type="ECO:0000256" key="16">
    <source>
        <dbReference type="SAM" id="MobiDB-lite"/>
    </source>
</evidence>
<evidence type="ECO:0000256" key="2">
    <source>
        <dbReference type="ARBA" id="ARBA00004145"/>
    </source>
</evidence>
<feature type="compositionally biased region" description="Basic residues" evidence="16">
    <location>
        <begin position="875"/>
        <end position="884"/>
    </location>
</feature>
<evidence type="ECO:0000256" key="3">
    <source>
        <dbReference type="ARBA" id="ARBA00004555"/>
    </source>
</evidence>
<dbReference type="GO" id="GO:0030123">
    <property type="term" value="C:AP-3 adaptor complex"/>
    <property type="evidence" value="ECO:0007669"/>
    <property type="project" value="InterPro"/>
</dbReference>
<evidence type="ECO:0000256" key="13">
    <source>
        <dbReference type="ARBA" id="ARBA00023242"/>
    </source>
</evidence>
<evidence type="ECO:0000256" key="15">
    <source>
        <dbReference type="ARBA" id="ARBA00023570"/>
    </source>
</evidence>
<dbReference type="InterPro" id="IPR029390">
    <property type="entry name" value="AP3B_C"/>
</dbReference>
<dbReference type="InterPro" id="IPR056314">
    <property type="entry name" value="AP3B1/2_C"/>
</dbReference>
<proteinExistence type="inferred from homology"/>
<dbReference type="PIRSF" id="PIRSF037096">
    <property type="entry name" value="AP3_complex_beta"/>
    <property type="match status" value="1"/>
</dbReference>
<comment type="caution">
    <text evidence="18">The sequence shown here is derived from an EMBL/GenBank/DDBJ whole genome shotgun (WGS) entry which is preliminary data.</text>
</comment>
<dbReference type="PROSITE" id="PS51754">
    <property type="entry name" value="OVATE"/>
    <property type="match status" value="1"/>
</dbReference>
<organism evidence="18 19">
    <name type="scientific">Marchantia polymorpha subsp. ruderalis</name>
    <dbReference type="NCBI Taxonomy" id="1480154"/>
    <lineage>
        <taxon>Eukaryota</taxon>
        <taxon>Viridiplantae</taxon>
        <taxon>Streptophyta</taxon>
        <taxon>Embryophyta</taxon>
        <taxon>Marchantiophyta</taxon>
        <taxon>Marchantiopsida</taxon>
        <taxon>Marchantiidae</taxon>
        <taxon>Marchantiales</taxon>
        <taxon>Marchantiaceae</taxon>
        <taxon>Marchantia</taxon>
    </lineage>
</organism>
<dbReference type="Pfam" id="PF01602">
    <property type="entry name" value="Adaptin_N"/>
    <property type="match status" value="2"/>
</dbReference>
<keyword evidence="11" id="KW-0472">Membrane</keyword>
<evidence type="ECO:0000256" key="5">
    <source>
        <dbReference type="ARBA" id="ARBA00022448"/>
    </source>
</evidence>
<keyword evidence="19" id="KW-1185">Reference proteome</keyword>
<feature type="region of interest" description="Disordered" evidence="16">
    <location>
        <begin position="796"/>
        <end position="932"/>
    </location>
</feature>
<dbReference type="PANTHER" id="PTHR11134">
    <property type="entry name" value="ADAPTOR COMPLEX SUBUNIT BETA FAMILY MEMBER"/>
    <property type="match status" value="1"/>
</dbReference>
<evidence type="ECO:0000256" key="4">
    <source>
        <dbReference type="ARBA" id="ARBA00006613"/>
    </source>
</evidence>
<evidence type="ECO:0000256" key="6">
    <source>
        <dbReference type="ARBA" id="ARBA00022491"/>
    </source>
</evidence>
<comment type="similarity">
    <text evidence="4">Belongs to the adaptor complexes large subunit family.</text>
</comment>
<keyword evidence="8" id="KW-0653">Protein transport</keyword>
<evidence type="ECO:0000256" key="14">
    <source>
        <dbReference type="ARBA" id="ARBA00023329"/>
    </source>
</evidence>
<dbReference type="GO" id="GO:0016192">
    <property type="term" value="P:vesicle-mediated transport"/>
    <property type="evidence" value="ECO:0007669"/>
    <property type="project" value="InterPro"/>
</dbReference>
<keyword evidence="12" id="KW-0804">Transcription</keyword>
<dbReference type="Gene3D" id="1.25.10.10">
    <property type="entry name" value="Leucine-rich Repeat Variant"/>
    <property type="match status" value="1"/>
</dbReference>
<dbReference type="InterPro" id="IPR026739">
    <property type="entry name" value="AP_beta"/>
</dbReference>
<evidence type="ECO:0000256" key="9">
    <source>
        <dbReference type="ARBA" id="ARBA00023015"/>
    </source>
</evidence>
<feature type="region of interest" description="Disordered" evidence="16">
    <location>
        <begin position="707"/>
        <end position="730"/>
    </location>
</feature>
<feature type="compositionally biased region" description="Polar residues" evidence="16">
    <location>
        <begin position="898"/>
        <end position="923"/>
    </location>
</feature>
<dbReference type="SMART" id="SM01355">
    <property type="entry name" value="AP3B1_C"/>
    <property type="match status" value="1"/>
</dbReference>
<dbReference type="EMBL" id="LVLJ01002828">
    <property type="protein sequence ID" value="OAE23519.1"/>
    <property type="molecule type" value="Genomic_DNA"/>
</dbReference>
<dbReference type="InterPro" id="IPR002553">
    <property type="entry name" value="Clathrin/coatomer_adapt-like_N"/>
</dbReference>
<dbReference type="InterPro" id="IPR011989">
    <property type="entry name" value="ARM-like"/>
</dbReference>
<comment type="function">
    <text evidence="15">Subunit of non-clathrin- and clathrin-associated adaptor protein complex 3 (AP-3) that plays a role in protein sorting in the late-Golgi/trans-Golgi network (TGN) and/or endosomes. The AP complexes mediate both the recruitment of clathrin to membranes and the recognition of sorting signals within the cytosolic tails of transmembrane cargo molecules. AP-3 appears to be involved in the sorting of a subset of transmembrane proteins targeted to lysosomes and lysosome-related organelles. In concert with the BLOC-1 complex, AP-3 is required to target cargos into vesicles assembled at cell bodies for delivery into neurites and nerve terminals.</text>
</comment>
<feature type="compositionally biased region" description="Low complexity" evidence="16">
    <location>
        <begin position="809"/>
        <end position="819"/>
    </location>
</feature>
<sequence>MFPQFAVSAASFSRATALLTRVGTDAHFYDDPEAPNLAILLDSKYEAEKTEGMKRLIALMSQGRDVSNFFPQVVKNVASPSLELKKLVYIYLVHYAEKRPDEALLAINSFQKDLSDLNPLVRAWSLRAMSGIRVRVVLPLVVMAVNKCARDPSPYVRRCAAHAISKVFAMDREQHLETLEELIALLMNDNSPSVIGAVAAAFSVVCPDRLSLLGPRIQKLCELLPDVDEWGQVVLIDNLLRYAIGRHGFPKGSFGFLNAQQAKGLVQDDVYLEKREGQLLEMLQVGDAHRAVRDKRKAEVEEKDGGGKVSGFQAANELWLRNTPQEMDEPEEVSKDIQMLLQNTQPLLWSRNSAVVMASASVHWLLGRKEDVKKIVQPLVFLLRSAPETQYVVLANLSTFVKLAPSMFQAHYEDFFITSADSEQIRVLKLDILCLLATETSIKYILQEFQAYVRSPDRQFAADTVSAIGRCAVRLPSLAAACTIGLLLLARSGSVVSNDSNDVGKEDQEAQIKGHTTRYTPVRTLRSQNNGEKSSREAVVVTQAVLALRIIVQQRPLENEEVLARLIRGLDKLNVQRARAIVIWMIGEFSETGTLVPKMIPVVLQYLAGTFTKESDETKLQIMNCAAKVVLRSQASSDSASQVALLVFDTVLRLASQDLNYDIRDRARMLQQLLVLHLQGLSERSQKVEGDVADKLTMLRVQESSSILESVEGDDGEKTSSFNVDKPRNGKSSAGLMKLAEHIFLVPKIAPAVLSLTPDRSFLPGSMSHVVQHIAPDYRPLPQPFSIDSADSLTHVRHAATQQADSEVDSSSNGDYSGSGDEKYGNMSSPRSSSNGEHVEEENGESFLSGSGDSSSEIDMYQHSGRSKSASHPSSHSRSHRSGHEKRSSRDVEPLISLSDTEAGVTSGTQGRDVNQQPLSESPTAGFGLSSKDLDSWLGQEEMGTTSGSASGYANLSLGKIAVEPKTHTLLDFTNGGGLEVKYYTERIAVSSSEDQVYVKLLFHNRGSESLSGITVKEVESSKTSFETSSLTLGSGCLLQSESETSSSIPVKSEQVVSGLDPGSKAEGKLVVQFLHHFNPVKLSIVCNDKTYLVKLVLEVGVLIRPVPLSPEAFNSSQSRITGMHESSRRCILKVRHPSQGVPVTEDKLLVVARSIAQKVLTSAHVSLVSTTIPIGDSFVSEQAIKGGGVQGLRLRFSGKTLAESVLCLIEVAVLTETVTEIDCEQLEVLMKVNCENTVFGLTLLQELSKALSSSE</sequence>
<dbReference type="AlphaFoldDB" id="A0A176VRN0"/>
<evidence type="ECO:0000313" key="18">
    <source>
        <dbReference type="EMBL" id="OAE23519.1"/>
    </source>
</evidence>
<feature type="compositionally biased region" description="Low complexity" evidence="16">
    <location>
        <begin position="863"/>
        <end position="874"/>
    </location>
</feature>
<dbReference type="GO" id="GO:0006886">
    <property type="term" value="P:intracellular protein transport"/>
    <property type="evidence" value="ECO:0007669"/>
    <property type="project" value="InterPro"/>
</dbReference>
<feature type="compositionally biased region" description="Low complexity" evidence="16">
    <location>
        <begin position="845"/>
        <end position="855"/>
    </location>
</feature>
<dbReference type="GO" id="GO:0030665">
    <property type="term" value="C:clathrin-coated vesicle membrane"/>
    <property type="evidence" value="ECO:0007669"/>
    <property type="project" value="UniProtKB-SubCell"/>
</dbReference>
<keyword evidence="6" id="KW-0678">Repressor</keyword>
<dbReference type="InterPro" id="IPR006458">
    <property type="entry name" value="Ovate_C"/>
</dbReference>
<dbReference type="SUPFAM" id="SSF48371">
    <property type="entry name" value="ARM repeat"/>
    <property type="match status" value="1"/>
</dbReference>
<reference evidence="18" key="1">
    <citation type="submission" date="2016-03" db="EMBL/GenBank/DDBJ databases">
        <title>Mechanisms controlling the formation of the plant cell surface in tip-growing cells are functionally conserved among land plants.</title>
        <authorList>
            <person name="Honkanen S."/>
            <person name="Jones V.A."/>
            <person name="Morieri G."/>
            <person name="Champion C."/>
            <person name="Hetherington A.J."/>
            <person name="Kelly S."/>
            <person name="Saint-Marcoux D."/>
            <person name="Proust H."/>
            <person name="Prescott H."/>
            <person name="Dolan L."/>
        </authorList>
    </citation>
    <scope>NUCLEOTIDE SEQUENCE [LARGE SCALE GENOMIC DNA]</scope>
    <source>
        <tissue evidence="18">Whole gametophyte</tissue>
    </source>
</reference>
<keyword evidence="5" id="KW-0813">Transport</keyword>
<dbReference type="Proteomes" id="UP000077202">
    <property type="component" value="Unassembled WGS sequence"/>
</dbReference>
<gene>
    <name evidence="18" type="ORF">AXG93_333s1090</name>
</gene>
<evidence type="ECO:0000256" key="8">
    <source>
        <dbReference type="ARBA" id="ARBA00022927"/>
    </source>
</evidence>